<dbReference type="PANTHER" id="PTHR10169:SF38">
    <property type="entry name" value="DNA TOPOISOMERASE 2"/>
    <property type="match status" value="1"/>
</dbReference>
<evidence type="ECO:0000256" key="2">
    <source>
        <dbReference type="ARBA" id="ARBA00001946"/>
    </source>
</evidence>
<keyword evidence="5" id="KW-0238">DNA-binding</keyword>
<dbReference type="AlphaFoldDB" id="A0A5N5ILX7"/>
<sequence>MTAFVISTALDIIRYYSHSSPHFLRPLMSASASTTTTLEFPVEIHQEESNYYNTVKKTTGGRKGYGAKLKNIFSTEFIIKTADGMRQKKYKQAEAAMVAKVRHKRLVNLIGLMVKVLNNPRCSLMHSELEKY</sequence>
<dbReference type="EMBL" id="SMOL01000004">
    <property type="protein sequence ID" value="KAB2636064.1"/>
    <property type="molecule type" value="Genomic_DNA"/>
</dbReference>
<reference evidence="8" key="2">
    <citation type="submission" date="2019-10" db="EMBL/GenBank/DDBJ databases">
        <title>A de novo genome assembly of a pear dwarfing rootstock.</title>
        <authorList>
            <person name="Wang F."/>
            <person name="Wang J."/>
            <person name="Li S."/>
            <person name="Zhang Y."/>
            <person name="Fang M."/>
            <person name="Ma L."/>
            <person name="Zhao Y."/>
            <person name="Jiang S."/>
        </authorList>
    </citation>
    <scope>NUCLEOTIDE SEQUENCE [LARGE SCALE GENOMIC DNA]</scope>
</reference>
<name>A0A5N5ILX7_9ROSA</name>
<evidence type="ECO:0000313" key="8">
    <source>
        <dbReference type="Proteomes" id="UP000327157"/>
    </source>
</evidence>
<keyword evidence="4" id="KW-0799">Topoisomerase</keyword>
<keyword evidence="6 7" id="KW-0413">Isomerase</keyword>
<dbReference type="OrthoDB" id="276498at2759"/>
<keyword evidence="8" id="KW-1185">Reference proteome</keyword>
<comment type="cofactor">
    <cofactor evidence="2">
        <name>Mg(2+)</name>
        <dbReference type="ChEBI" id="CHEBI:18420"/>
    </cofactor>
</comment>
<dbReference type="InterPro" id="IPR036890">
    <property type="entry name" value="HATPase_C_sf"/>
</dbReference>
<protein>
    <recommendedName>
        <fullName evidence="3">DNA topoisomerase (ATP-hydrolyzing)</fullName>
        <ecNumber evidence="3">5.6.2.2</ecNumber>
    </recommendedName>
</protein>
<evidence type="ECO:0000256" key="6">
    <source>
        <dbReference type="ARBA" id="ARBA00023235"/>
    </source>
</evidence>
<evidence type="ECO:0000313" key="7">
    <source>
        <dbReference type="EMBL" id="KAB2636064.1"/>
    </source>
</evidence>
<organism evidence="7 8">
    <name type="scientific">Pyrus ussuriensis x Pyrus communis</name>
    <dbReference type="NCBI Taxonomy" id="2448454"/>
    <lineage>
        <taxon>Eukaryota</taxon>
        <taxon>Viridiplantae</taxon>
        <taxon>Streptophyta</taxon>
        <taxon>Embryophyta</taxon>
        <taxon>Tracheophyta</taxon>
        <taxon>Spermatophyta</taxon>
        <taxon>Magnoliopsida</taxon>
        <taxon>eudicotyledons</taxon>
        <taxon>Gunneridae</taxon>
        <taxon>Pentapetalae</taxon>
        <taxon>rosids</taxon>
        <taxon>fabids</taxon>
        <taxon>Rosales</taxon>
        <taxon>Rosaceae</taxon>
        <taxon>Amygdaloideae</taxon>
        <taxon>Maleae</taxon>
        <taxon>Pyrus</taxon>
    </lineage>
</organism>
<dbReference type="GO" id="GO:0003918">
    <property type="term" value="F:DNA topoisomerase type II (double strand cut, ATP-hydrolyzing) activity"/>
    <property type="evidence" value="ECO:0007669"/>
    <property type="project" value="UniProtKB-EC"/>
</dbReference>
<evidence type="ECO:0000256" key="5">
    <source>
        <dbReference type="ARBA" id="ARBA00023125"/>
    </source>
</evidence>
<evidence type="ECO:0000256" key="1">
    <source>
        <dbReference type="ARBA" id="ARBA00000185"/>
    </source>
</evidence>
<comment type="catalytic activity">
    <reaction evidence="1">
        <text>ATP-dependent breakage, passage and rejoining of double-stranded DNA.</text>
        <dbReference type="EC" id="5.6.2.2"/>
    </reaction>
</comment>
<proteinExistence type="predicted"/>
<dbReference type="InterPro" id="IPR050634">
    <property type="entry name" value="DNA_Topoisomerase_II"/>
</dbReference>
<dbReference type="GO" id="GO:0000712">
    <property type="term" value="P:resolution of meiotic recombination intermediates"/>
    <property type="evidence" value="ECO:0007669"/>
    <property type="project" value="TreeGrafter"/>
</dbReference>
<evidence type="ECO:0000256" key="4">
    <source>
        <dbReference type="ARBA" id="ARBA00023029"/>
    </source>
</evidence>
<comment type="caution">
    <text evidence="7">The sequence shown here is derived from an EMBL/GenBank/DDBJ whole genome shotgun (WGS) entry which is preliminary data.</text>
</comment>
<dbReference type="Gene3D" id="3.30.565.10">
    <property type="entry name" value="Histidine kinase-like ATPase, C-terminal domain"/>
    <property type="match status" value="1"/>
</dbReference>
<reference evidence="7 8" key="1">
    <citation type="submission" date="2019-09" db="EMBL/GenBank/DDBJ databases">
        <authorList>
            <person name="Ou C."/>
        </authorList>
    </citation>
    <scope>NUCLEOTIDE SEQUENCE [LARGE SCALE GENOMIC DNA]</scope>
    <source>
        <strain evidence="7">S2</strain>
        <tissue evidence="7">Leaf</tissue>
    </source>
</reference>
<dbReference type="PANTHER" id="PTHR10169">
    <property type="entry name" value="DNA TOPOISOMERASE/GYRASE"/>
    <property type="match status" value="1"/>
</dbReference>
<gene>
    <name evidence="7" type="ORF">D8674_026598</name>
</gene>
<accession>A0A5N5ILX7</accession>
<dbReference type="GO" id="GO:0000819">
    <property type="term" value="P:sister chromatid segregation"/>
    <property type="evidence" value="ECO:0007669"/>
    <property type="project" value="TreeGrafter"/>
</dbReference>
<dbReference type="GO" id="GO:0003677">
    <property type="term" value="F:DNA binding"/>
    <property type="evidence" value="ECO:0007669"/>
    <property type="project" value="UniProtKB-KW"/>
</dbReference>
<dbReference type="EC" id="5.6.2.2" evidence="3"/>
<reference evidence="7 8" key="3">
    <citation type="submission" date="2019-11" db="EMBL/GenBank/DDBJ databases">
        <title>A de novo genome assembly of a pear dwarfing rootstock.</title>
        <authorList>
            <person name="Wang F."/>
            <person name="Wang J."/>
            <person name="Li S."/>
            <person name="Zhang Y."/>
            <person name="Fang M."/>
            <person name="Ma L."/>
            <person name="Zhao Y."/>
            <person name="Jiang S."/>
        </authorList>
    </citation>
    <scope>NUCLEOTIDE SEQUENCE [LARGE SCALE GENOMIC DNA]</scope>
    <source>
        <strain evidence="7">S2</strain>
        <tissue evidence="7">Leaf</tissue>
    </source>
</reference>
<dbReference type="Proteomes" id="UP000327157">
    <property type="component" value="Chromosome 5"/>
</dbReference>
<dbReference type="GO" id="GO:0005634">
    <property type="term" value="C:nucleus"/>
    <property type="evidence" value="ECO:0007669"/>
    <property type="project" value="TreeGrafter"/>
</dbReference>
<evidence type="ECO:0000256" key="3">
    <source>
        <dbReference type="ARBA" id="ARBA00012895"/>
    </source>
</evidence>